<dbReference type="EMBL" id="BSEO01000007">
    <property type="protein sequence ID" value="GLJ79960.1"/>
    <property type="molecule type" value="Genomic_DNA"/>
</dbReference>
<dbReference type="PANTHER" id="PTHR30250">
    <property type="entry name" value="PST FAMILY PREDICTED COLANIC ACID TRANSPORTER"/>
    <property type="match status" value="1"/>
</dbReference>
<organism evidence="7 8">
    <name type="scientific">Microbacterium imperiale</name>
    <dbReference type="NCBI Taxonomy" id="33884"/>
    <lineage>
        <taxon>Bacteria</taxon>
        <taxon>Bacillati</taxon>
        <taxon>Actinomycetota</taxon>
        <taxon>Actinomycetes</taxon>
        <taxon>Micrococcales</taxon>
        <taxon>Microbacteriaceae</taxon>
        <taxon>Microbacterium</taxon>
    </lineage>
</organism>
<evidence type="ECO:0000256" key="2">
    <source>
        <dbReference type="ARBA" id="ARBA00022475"/>
    </source>
</evidence>
<dbReference type="GO" id="GO:0005886">
    <property type="term" value="C:plasma membrane"/>
    <property type="evidence" value="ECO:0007669"/>
    <property type="project" value="UniProtKB-SubCell"/>
</dbReference>
<evidence type="ECO:0000256" key="6">
    <source>
        <dbReference type="SAM" id="Phobius"/>
    </source>
</evidence>
<feature type="transmembrane region" description="Helical" evidence="6">
    <location>
        <begin position="36"/>
        <end position="57"/>
    </location>
</feature>
<dbReference type="PANTHER" id="PTHR30250:SF11">
    <property type="entry name" value="O-ANTIGEN TRANSPORTER-RELATED"/>
    <property type="match status" value="1"/>
</dbReference>
<dbReference type="AlphaFoldDB" id="A0A9W6HH28"/>
<feature type="transmembrane region" description="Helical" evidence="6">
    <location>
        <begin position="300"/>
        <end position="321"/>
    </location>
</feature>
<comment type="caution">
    <text evidence="7">The sequence shown here is derived from an EMBL/GenBank/DDBJ whole genome shotgun (WGS) entry which is preliminary data.</text>
</comment>
<evidence type="ECO:0000256" key="1">
    <source>
        <dbReference type="ARBA" id="ARBA00004651"/>
    </source>
</evidence>
<sequence length="386" mass="40004">MRDLVYRVGVRIVAALMQATSLVLLARLLGANTFGLFTVWYSVALLVCATLGFGASARVLRLSAPDEPIYLRASLATTRLISVAIVLAVMAAIGSILGAPALLLASATILAVGEFTSEFMQALYAGASRQTASLGIIALSRLTTLSAVVAAGATLAAPLIAVLIASSALSLLMLTLIGAKAVGTRRLAYVMQTSRGFWFASMVGNLRNVEPPLLASVATPAVAGGFATVSRLTNPLLIVTSSMQAVFLPPLSAAAENVLEFRRQFRKLMLVGSAYGLTLMTLSPLGAWLLITTLGPDYEFLLPVAIGVIAATGFSSISNVYQIGLYALGKPSPVGWIVGLTSLAGLPVLAIVGSVAEASFWLGAVPIGVQVAQLVASRAVFKRLEG</sequence>
<feature type="transmembrane region" description="Helical" evidence="6">
    <location>
        <begin position="69"/>
        <end position="93"/>
    </location>
</feature>
<dbReference type="Proteomes" id="UP001142317">
    <property type="component" value="Unassembled WGS sequence"/>
</dbReference>
<dbReference type="InterPro" id="IPR050833">
    <property type="entry name" value="Poly_Biosynth_Transport"/>
</dbReference>
<evidence type="ECO:0000256" key="4">
    <source>
        <dbReference type="ARBA" id="ARBA00022989"/>
    </source>
</evidence>
<keyword evidence="8" id="KW-1185">Reference proteome</keyword>
<comment type="subcellular location">
    <subcellularLocation>
        <location evidence="1">Cell membrane</location>
        <topology evidence="1">Multi-pass membrane protein</topology>
    </subcellularLocation>
</comment>
<evidence type="ECO:0000256" key="5">
    <source>
        <dbReference type="ARBA" id="ARBA00023136"/>
    </source>
</evidence>
<feature type="transmembrane region" description="Helical" evidence="6">
    <location>
        <begin position="268"/>
        <end position="294"/>
    </location>
</feature>
<reference evidence="7" key="2">
    <citation type="submission" date="2023-01" db="EMBL/GenBank/DDBJ databases">
        <authorList>
            <person name="Sun Q."/>
            <person name="Evtushenko L."/>
        </authorList>
    </citation>
    <scope>NUCLEOTIDE SEQUENCE</scope>
    <source>
        <strain evidence="7">VKM Ac-1447</strain>
    </source>
</reference>
<accession>A0A9W6HH28</accession>
<keyword evidence="4 6" id="KW-1133">Transmembrane helix</keyword>
<keyword evidence="2" id="KW-1003">Cell membrane</keyword>
<dbReference type="RefSeq" id="WP_210006179.1">
    <property type="nucleotide sequence ID" value="NZ_BSEO01000007.1"/>
</dbReference>
<feature type="transmembrane region" description="Helical" evidence="6">
    <location>
        <begin position="333"/>
        <end position="352"/>
    </location>
</feature>
<proteinExistence type="predicted"/>
<evidence type="ECO:0000313" key="8">
    <source>
        <dbReference type="Proteomes" id="UP001142317"/>
    </source>
</evidence>
<name>A0A9W6HH28_9MICO</name>
<evidence type="ECO:0008006" key="9">
    <source>
        <dbReference type="Google" id="ProtNLM"/>
    </source>
</evidence>
<keyword evidence="3 6" id="KW-0812">Transmembrane</keyword>
<evidence type="ECO:0000313" key="7">
    <source>
        <dbReference type="EMBL" id="GLJ79960.1"/>
    </source>
</evidence>
<feature type="transmembrane region" description="Helical" evidence="6">
    <location>
        <begin position="12"/>
        <end position="30"/>
    </location>
</feature>
<protein>
    <recommendedName>
        <fullName evidence="9">Polysaccharide biosynthesis protein</fullName>
    </recommendedName>
</protein>
<feature type="transmembrane region" description="Helical" evidence="6">
    <location>
        <begin position="159"/>
        <end position="179"/>
    </location>
</feature>
<gene>
    <name evidence="7" type="ORF">GCM10017586_16430</name>
</gene>
<keyword evidence="5 6" id="KW-0472">Membrane</keyword>
<reference evidence="7" key="1">
    <citation type="journal article" date="2014" name="Int. J. Syst. Evol. Microbiol.">
        <title>Complete genome sequence of Corynebacterium casei LMG S-19264T (=DSM 44701T), isolated from a smear-ripened cheese.</title>
        <authorList>
            <consortium name="US DOE Joint Genome Institute (JGI-PGF)"/>
            <person name="Walter F."/>
            <person name="Albersmeier A."/>
            <person name="Kalinowski J."/>
            <person name="Ruckert C."/>
        </authorList>
    </citation>
    <scope>NUCLEOTIDE SEQUENCE</scope>
    <source>
        <strain evidence="7">VKM Ac-1447</strain>
    </source>
</reference>
<evidence type="ECO:0000256" key="3">
    <source>
        <dbReference type="ARBA" id="ARBA00022692"/>
    </source>
</evidence>